<sequence>MESMQGLMGRFLPKQQVEPEYRKLTFRLTNEYPDKILLSDEKGMRIAGEYSRSSIYSIGALPLSGSEIKFAEAMKASTILNNADYLYGSGKPLVQRVHDAYQLIISQSGMSGIRNKELVAYLVAHDTAGYGPFSMLLEDSKNIEEIMVDRIESNIGIYHTKLGYCRTNIIFNNAAAFRFNVNRLIDGYGKELSDEQPIIDAQLTDGSRVHAQLKAVAEGGGVLAIRLNGGKRFGIDRLINEGTATAEMLAYMWMALEVGYNVIIAGAPATGKTSMLLSLLSFVPAYNRVIIIEEEANELLLSSNFMSSVNLNSTVRGKGADMEAQVANALHLRPDRIVIGELRGAETRNVFSAANLGVPFM</sequence>
<dbReference type="Gene3D" id="3.30.450.380">
    <property type="match status" value="1"/>
</dbReference>
<reference evidence="3" key="2">
    <citation type="journal article" date="2014" name="ISME J.">
        <title>Microbial stratification in low pH oxic and suboxic macroscopic growths along an acid mine drainage.</title>
        <authorList>
            <person name="Mendez-Garcia C."/>
            <person name="Mesa V."/>
            <person name="Sprenger R.R."/>
            <person name="Richter M."/>
            <person name="Diez M.S."/>
            <person name="Solano J."/>
            <person name="Bargiela R."/>
            <person name="Golyshina O.V."/>
            <person name="Manteca A."/>
            <person name="Ramos J.L."/>
            <person name="Gallego J.R."/>
            <person name="Llorente I."/>
            <person name="Martins Dos Santos V.A."/>
            <person name="Jensen O.N."/>
            <person name="Pelaez A.I."/>
            <person name="Sanchez J."/>
            <person name="Ferrer M."/>
        </authorList>
    </citation>
    <scope>NUCLEOTIDE SEQUENCE</scope>
</reference>
<organism evidence="3">
    <name type="scientific">mine drainage metagenome</name>
    <dbReference type="NCBI Taxonomy" id="410659"/>
    <lineage>
        <taxon>unclassified sequences</taxon>
        <taxon>metagenomes</taxon>
        <taxon>ecological metagenomes</taxon>
    </lineage>
</organism>
<proteinExistence type="inferred from homology"/>
<dbReference type="InterPro" id="IPR027417">
    <property type="entry name" value="P-loop_NTPase"/>
</dbReference>
<gene>
    <name evidence="3" type="ORF">B2A_03262</name>
</gene>
<accession>T1AUZ6</accession>
<name>T1AUZ6_9ZZZZ</name>
<dbReference type="InterPro" id="IPR050921">
    <property type="entry name" value="T4SS_GSP_E_ATPase"/>
</dbReference>
<comment type="similarity">
    <text evidence="1">Belongs to the GSP E family.</text>
</comment>
<dbReference type="GO" id="GO:0016887">
    <property type="term" value="F:ATP hydrolysis activity"/>
    <property type="evidence" value="ECO:0007669"/>
    <property type="project" value="InterPro"/>
</dbReference>
<evidence type="ECO:0000256" key="1">
    <source>
        <dbReference type="ARBA" id="ARBA00006611"/>
    </source>
</evidence>
<dbReference type="AlphaFoldDB" id="T1AUZ6"/>
<dbReference type="Pfam" id="PF00437">
    <property type="entry name" value="T2SSE"/>
    <property type="match status" value="1"/>
</dbReference>
<dbReference type="InterPro" id="IPR001482">
    <property type="entry name" value="T2SS/T4SS_dom"/>
</dbReference>
<reference evidence="3" key="1">
    <citation type="submission" date="2013-08" db="EMBL/GenBank/DDBJ databases">
        <authorList>
            <person name="Mendez C."/>
            <person name="Richter M."/>
            <person name="Ferrer M."/>
            <person name="Sanchez J."/>
        </authorList>
    </citation>
    <scope>NUCLEOTIDE SEQUENCE</scope>
</reference>
<comment type="caution">
    <text evidence="3">The sequence shown here is derived from an EMBL/GenBank/DDBJ whole genome shotgun (WGS) entry which is preliminary data.</text>
</comment>
<protein>
    <submittedName>
        <fullName evidence="3">Type II secretion system protein E</fullName>
    </submittedName>
</protein>
<feature type="domain" description="Bacterial type II secretion system protein E" evidence="2">
    <location>
        <begin position="191"/>
        <end position="355"/>
    </location>
</feature>
<feature type="non-terminal residue" evidence="3">
    <location>
        <position position="361"/>
    </location>
</feature>
<dbReference type="SUPFAM" id="SSF52540">
    <property type="entry name" value="P-loop containing nucleoside triphosphate hydrolases"/>
    <property type="match status" value="1"/>
</dbReference>
<evidence type="ECO:0000259" key="2">
    <source>
        <dbReference type="Pfam" id="PF00437"/>
    </source>
</evidence>
<dbReference type="Gene3D" id="3.40.50.300">
    <property type="entry name" value="P-loop containing nucleotide triphosphate hydrolases"/>
    <property type="match status" value="1"/>
</dbReference>
<dbReference type="EMBL" id="AUZZ01002188">
    <property type="protein sequence ID" value="EQD61337.1"/>
    <property type="molecule type" value="Genomic_DNA"/>
</dbReference>
<evidence type="ECO:0000313" key="3">
    <source>
        <dbReference type="EMBL" id="EQD61337.1"/>
    </source>
</evidence>
<dbReference type="PANTHER" id="PTHR30486">
    <property type="entry name" value="TWITCHING MOTILITY PROTEIN PILT"/>
    <property type="match status" value="1"/>
</dbReference>
<dbReference type="PANTHER" id="PTHR30486:SF6">
    <property type="entry name" value="TYPE IV PILUS RETRACTATION ATPASE PILT"/>
    <property type="match status" value="1"/>
</dbReference>